<dbReference type="EMBL" id="JANBTW010000019">
    <property type="protein sequence ID" value="KAJ2678586.1"/>
    <property type="molecule type" value="Genomic_DNA"/>
</dbReference>
<dbReference type="InterPro" id="IPR019734">
    <property type="entry name" value="TPR_rpt"/>
</dbReference>
<accession>A0A9W8GAK1</accession>
<dbReference type="Proteomes" id="UP001151518">
    <property type="component" value="Unassembled WGS sequence"/>
</dbReference>
<dbReference type="OrthoDB" id="5524833at2759"/>
<reference evidence="2" key="1">
    <citation type="submission" date="2022-07" db="EMBL/GenBank/DDBJ databases">
        <title>Phylogenomic reconstructions and comparative analyses of Kickxellomycotina fungi.</title>
        <authorList>
            <person name="Reynolds N.K."/>
            <person name="Stajich J.E."/>
            <person name="Barry K."/>
            <person name="Grigoriev I.V."/>
            <person name="Crous P."/>
            <person name="Smith M.E."/>
        </authorList>
    </citation>
    <scope>NUCLEOTIDE SEQUENCE</scope>
    <source>
        <strain evidence="2">NRRL 3115</strain>
    </source>
</reference>
<evidence type="ECO:0000313" key="3">
    <source>
        <dbReference type="Proteomes" id="UP001151518"/>
    </source>
</evidence>
<evidence type="ECO:0000256" key="1">
    <source>
        <dbReference type="PROSITE-ProRule" id="PRU00339"/>
    </source>
</evidence>
<dbReference type="PROSITE" id="PS50005">
    <property type="entry name" value="TPR"/>
    <property type="match status" value="1"/>
</dbReference>
<evidence type="ECO:0000313" key="2">
    <source>
        <dbReference type="EMBL" id="KAJ2678586.1"/>
    </source>
</evidence>
<proteinExistence type="predicted"/>
<organism evidence="2 3">
    <name type="scientific">Coemansia spiralis</name>
    <dbReference type="NCBI Taxonomy" id="417178"/>
    <lineage>
        <taxon>Eukaryota</taxon>
        <taxon>Fungi</taxon>
        <taxon>Fungi incertae sedis</taxon>
        <taxon>Zoopagomycota</taxon>
        <taxon>Kickxellomycotina</taxon>
        <taxon>Kickxellomycetes</taxon>
        <taxon>Kickxellales</taxon>
        <taxon>Kickxellaceae</taxon>
        <taxon>Coemansia</taxon>
    </lineage>
</organism>
<comment type="caution">
    <text evidence="2">The sequence shown here is derived from an EMBL/GenBank/DDBJ whole genome shotgun (WGS) entry which is preliminary data.</text>
</comment>
<keyword evidence="1" id="KW-0802">TPR repeat</keyword>
<protein>
    <submittedName>
        <fullName evidence="2">Uncharacterized protein</fullName>
    </submittedName>
</protein>
<name>A0A9W8GAK1_9FUNG</name>
<dbReference type="AlphaFoldDB" id="A0A9W8GAK1"/>
<gene>
    <name evidence="2" type="ORF">GGI25_002174</name>
</gene>
<feature type="repeat" description="TPR" evidence="1">
    <location>
        <begin position="238"/>
        <end position="271"/>
    </location>
</feature>
<sequence length="926" mass="102910">MSSGDIDWFTYYLHPETLQQDFDLQSPTQRWAQVPQERREAGVKILHGLLGTSHFREYIISAYPMLSGSQSHKYTGPTPPSTPRSPLDDSMVDISSAGRIGQCSRFAMSADTGLPRESLATVLKENELPELSTKQKRLLMVASVLTELVGFDVENVESAVHSAIRFIYYMFLLESNRSMDDVQFQYRRWMIRAAYREEDKGLSMAVDMDAGLEINCSRLKAHMDSLDETNTEARLLRYRVAYDLARVYLAQMRVAEALAMFRECRRVDPDRCRPNRFRLAGRSCPSVDEYIAACSAIVGPQDNTEGMVDTPTGEFGTMSISSKGSALLSEGKHELAMQQCLVEALSSDGDGLSCLFCVHPMLLQYCARKPVDELRAIKQRLVQFAVDWIVKASSSGKVSEESARDLEDRAWVVATILTGCQTSRDGDQHHFISGAQQSTGRKTVTEDQLEAHPTLCLDTEKAPLAMVRLSYCYLSGLRLMEREEFARAQSWFAQGQLVLREFPETTQLPVMAQHAEKDKALRTALAVQVDTHVRLAGLLGQLDQGANIDDLSEDIDLVLEAQAPIRFEFLEHLVLACLRCDNKAVFTRLVGTIATSQKLYQQLPEIHISLLQIASLLIVVRDALSVSGIEVDRVVRNEAAADSIVIPAEQMDKLRKSAADIATLLLKIPLGKSGQRSTRAVVGSVRQPGSLVENEIERFCRMWGDPTYLVLLGALLTEMLRDTGEPAQGPALCELVARIVYDDQGASIAKDVVDKGSKHTDIARIVMRQAARASPQTEIVWLYMSPEATPMFVEYVGRRTEGFAPVPLSHCVGQPWFQLFIPKMIRSLVGMGLSGAAAAAHQLEPETSYDLAIPMLVQAFERGEIDQQVAGFFWDSNMIEYGQYLARLPGYVDVDFAVPGEELAASRMLIVSALFGWLAGRLSPKL</sequence>